<proteinExistence type="predicted"/>
<dbReference type="Gene3D" id="3.40.50.150">
    <property type="entry name" value="Vaccinia Virus protein VP39"/>
    <property type="match status" value="1"/>
</dbReference>
<comment type="caution">
    <text evidence="2">The sequence shown here is derived from an EMBL/GenBank/DDBJ whole genome shotgun (WGS) entry which is preliminary data.</text>
</comment>
<dbReference type="EMBL" id="CAMXCT030000317">
    <property type="protein sequence ID" value="CAL4764358.1"/>
    <property type="molecule type" value="Genomic_DNA"/>
</dbReference>
<dbReference type="InterPro" id="IPR002877">
    <property type="entry name" value="RNA_MeTrfase_FtsJ_dom"/>
</dbReference>
<gene>
    <name evidence="2" type="ORF">C1SCF055_LOCUS5225</name>
</gene>
<dbReference type="EMBL" id="CAMXCT020000317">
    <property type="protein sequence ID" value="CAL1130421.1"/>
    <property type="molecule type" value="Genomic_DNA"/>
</dbReference>
<accession>A0A9P1FIB5</accession>
<dbReference type="GO" id="GO:0016874">
    <property type="term" value="F:ligase activity"/>
    <property type="evidence" value="ECO:0007669"/>
    <property type="project" value="UniProtKB-KW"/>
</dbReference>
<evidence type="ECO:0000313" key="5">
    <source>
        <dbReference type="Proteomes" id="UP001152797"/>
    </source>
</evidence>
<reference evidence="3" key="2">
    <citation type="submission" date="2024-04" db="EMBL/GenBank/DDBJ databases">
        <authorList>
            <person name="Chen Y."/>
            <person name="Shah S."/>
            <person name="Dougan E. K."/>
            <person name="Thang M."/>
            <person name="Chan C."/>
        </authorList>
    </citation>
    <scope>NUCLEOTIDE SEQUENCE [LARGE SCALE GENOMIC DNA]</scope>
</reference>
<dbReference type="GO" id="GO:0008168">
    <property type="term" value="F:methyltransferase activity"/>
    <property type="evidence" value="ECO:0007669"/>
    <property type="project" value="InterPro"/>
</dbReference>
<keyword evidence="5" id="KW-1185">Reference proteome</keyword>
<feature type="domain" description="Ribosomal RNA methyltransferase FtsJ" evidence="1">
    <location>
        <begin position="38"/>
        <end position="80"/>
    </location>
</feature>
<sequence length="83" mass="9664">MYDAFGWKVEKILTEDVHFFAGQGLRLRPLPRYGVRPARAYYKLEELDRRLELFRPGDKVLDLGCWPGSWTLYAARSLGASWS</sequence>
<organism evidence="2">
    <name type="scientific">Cladocopium goreaui</name>
    <dbReference type="NCBI Taxonomy" id="2562237"/>
    <lineage>
        <taxon>Eukaryota</taxon>
        <taxon>Sar</taxon>
        <taxon>Alveolata</taxon>
        <taxon>Dinophyceae</taxon>
        <taxon>Suessiales</taxon>
        <taxon>Symbiodiniaceae</taxon>
        <taxon>Cladocopium</taxon>
    </lineage>
</organism>
<dbReference type="OrthoDB" id="20105at2759"/>
<protein>
    <submittedName>
        <fullName evidence="4">3'-phosphate/5'-hydroxy nucleic acid ligase</fullName>
    </submittedName>
</protein>
<keyword evidence="4" id="KW-0436">Ligase</keyword>
<dbReference type="SUPFAM" id="SSF53335">
    <property type="entry name" value="S-adenosyl-L-methionine-dependent methyltransferases"/>
    <property type="match status" value="1"/>
</dbReference>
<dbReference type="GO" id="GO:0032259">
    <property type="term" value="P:methylation"/>
    <property type="evidence" value="ECO:0007669"/>
    <property type="project" value="InterPro"/>
</dbReference>
<reference evidence="2" key="1">
    <citation type="submission" date="2022-10" db="EMBL/GenBank/DDBJ databases">
        <authorList>
            <person name="Chen Y."/>
            <person name="Dougan E. K."/>
            <person name="Chan C."/>
            <person name="Rhodes N."/>
            <person name="Thang M."/>
        </authorList>
    </citation>
    <scope>NUCLEOTIDE SEQUENCE</scope>
</reference>
<dbReference type="EMBL" id="CAMXCT010000317">
    <property type="protein sequence ID" value="CAI3977046.1"/>
    <property type="molecule type" value="Genomic_DNA"/>
</dbReference>
<dbReference type="Proteomes" id="UP001152797">
    <property type="component" value="Unassembled WGS sequence"/>
</dbReference>
<dbReference type="AlphaFoldDB" id="A0A9P1FIB5"/>
<evidence type="ECO:0000259" key="1">
    <source>
        <dbReference type="Pfam" id="PF01728"/>
    </source>
</evidence>
<name>A0A9P1FIB5_9DINO</name>
<dbReference type="Pfam" id="PF01728">
    <property type="entry name" value="FtsJ"/>
    <property type="match status" value="1"/>
</dbReference>
<evidence type="ECO:0000313" key="3">
    <source>
        <dbReference type="EMBL" id="CAL1130421.1"/>
    </source>
</evidence>
<evidence type="ECO:0000313" key="2">
    <source>
        <dbReference type="EMBL" id="CAI3977046.1"/>
    </source>
</evidence>
<dbReference type="InterPro" id="IPR029063">
    <property type="entry name" value="SAM-dependent_MTases_sf"/>
</dbReference>
<evidence type="ECO:0000313" key="4">
    <source>
        <dbReference type="EMBL" id="CAL4764358.1"/>
    </source>
</evidence>